<keyword evidence="13" id="KW-0234">DNA repair</keyword>
<dbReference type="Gene3D" id="3.40.10.10">
    <property type="entry name" value="DNA Methylphosphotriester Repair Domain"/>
    <property type="match status" value="1"/>
</dbReference>
<dbReference type="InterPro" id="IPR003265">
    <property type="entry name" value="HhH-GPD_domain"/>
</dbReference>
<name>Q0RHU3_FRAAA</name>
<dbReference type="EC" id="3.2.2.21" evidence="3"/>
<dbReference type="InterPro" id="IPR011257">
    <property type="entry name" value="DNA_glycosylase"/>
</dbReference>
<keyword evidence="4" id="KW-0489">Methyltransferase</keyword>
<feature type="region of interest" description="Disordered" evidence="14">
    <location>
        <begin position="183"/>
        <end position="211"/>
    </location>
</feature>
<dbReference type="GO" id="GO:0008725">
    <property type="term" value="F:DNA-3-methyladenine glycosylase activity"/>
    <property type="evidence" value="ECO:0007669"/>
    <property type="project" value="TreeGrafter"/>
</dbReference>
<evidence type="ECO:0000259" key="15">
    <source>
        <dbReference type="PROSITE" id="PS01124"/>
    </source>
</evidence>
<dbReference type="Gene3D" id="1.10.1670.10">
    <property type="entry name" value="Helix-hairpin-Helix base-excision DNA repair enzymes (C-terminal)"/>
    <property type="match status" value="1"/>
</dbReference>
<organism evidence="16 17">
    <name type="scientific">Frankia alni (strain DSM 45986 / CECT 9034 / ACN14a)</name>
    <dbReference type="NCBI Taxonomy" id="326424"/>
    <lineage>
        <taxon>Bacteria</taxon>
        <taxon>Bacillati</taxon>
        <taxon>Actinomycetota</taxon>
        <taxon>Actinomycetes</taxon>
        <taxon>Frankiales</taxon>
        <taxon>Frankiaceae</taxon>
        <taxon>Frankia</taxon>
    </lineage>
</organism>
<dbReference type="EMBL" id="CT573213">
    <property type="protein sequence ID" value="CAJ62930.1"/>
    <property type="molecule type" value="Genomic_DNA"/>
</dbReference>
<feature type="domain" description="HTH araC/xylS-type" evidence="15">
    <location>
        <begin position="86"/>
        <end position="184"/>
    </location>
</feature>
<evidence type="ECO:0000256" key="2">
    <source>
        <dbReference type="ARBA" id="ARBA00001947"/>
    </source>
</evidence>
<dbReference type="Proteomes" id="UP000000657">
    <property type="component" value="Chromosome"/>
</dbReference>
<dbReference type="eggNOG" id="COG2169">
    <property type="taxonomic scope" value="Bacteria"/>
</dbReference>
<keyword evidence="10" id="KW-0238">DNA-binding</keyword>
<evidence type="ECO:0000256" key="6">
    <source>
        <dbReference type="ARBA" id="ARBA00022723"/>
    </source>
</evidence>
<dbReference type="KEGG" id="fal:FRAAL4288"/>
<dbReference type="InterPro" id="IPR037046">
    <property type="entry name" value="AlkA_N_sf"/>
</dbReference>
<dbReference type="GO" id="GO:0043916">
    <property type="term" value="F:DNA-7-methylguanine glycosylase activity"/>
    <property type="evidence" value="ECO:0007669"/>
    <property type="project" value="TreeGrafter"/>
</dbReference>
<evidence type="ECO:0000256" key="11">
    <source>
        <dbReference type="ARBA" id="ARBA00023159"/>
    </source>
</evidence>
<dbReference type="Gene3D" id="3.30.310.20">
    <property type="entry name" value="DNA-3-methyladenine glycosylase AlkA, N-terminal domain"/>
    <property type="match status" value="1"/>
</dbReference>
<keyword evidence="11" id="KW-0010">Activator</keyword>
<dbReference type="HOGENOM" id="CLU_000445_72_6_11"/>
<dbReference type="GO" id="GO:0008270">
    <property type="term" value="F:zinc ion binding"/>
    <property type="evidence" value="ECO:0007669"/>
    <property type="project" value="InterPro"/>
</dbReference>
<reference evidence="16 17" key="1">
    <citation type="journal article" date="2007" name="Genome Res.">
        <title>Genome characteristics of facultatively symbiotic Frankia sp. strains reflect host range and host plant biogeography.</title>
        <authorList>
            <person name="Normand P."/>
            <person name="Lapierre P."/>
            <person name="Tisa L.S."/>
            <person name="Gogarten J.P."/>
            <person name="Alloisio N."/>
            <person name="Bagnarol E."/>
            <person name="Bassi C.A."/>
            <person name="Berry A.M."/>
            <person name="Bickhart D.M."/>
            <person name="Choisne N."/>
            <person name="Couloux A."/>
            <person name="Cournoyer B."/>
            <person name="Cruveiller S."/>
            <person name="Daubin V."/>
            <person name="Demange N."/>
            <person name="Francino M.P."/>
            <person name="Goltsman E."/>
            <person name="Huang Y."/>
            <person name="Kopp O.R."/>
            <person name="Labarre L."/>
            <person name="Lapidus A."/>
            <person name="Lavire C."/>
            <person name="Marechal J."/>
            <person name="Martinez M."/>
            <person name="Mastronunzio J.E."/>
            <person name="Mullin B.C."/>
            <person name="Niemann J."/>
            <person name="Pujic P."/>
            <person name="Rawnsley T."/>
            <person name="Rouy Z."/>
            <person name="Schenowitz C."/>
            <person name="Sellstedt A."/>
            <person name="Tavares F."/>
            <person name="Tomkins J.P."/>
            <person name="Vallenet D."/>
            <person name="Valverde C."/>
            <person name="Wall L.G."/>
            <person name="Wang Y."/>
            <person name="Medigue C."/>
            <person name="Benson D.R."/>
        </authorList>
    </citation>
    <scope>NUCLEOTIDE SEQUENCE [LARGE SCALE GENOMIC DNA]</scope>
    <source>
        <strain evidence="17">DSM 45986 / CECT 9034 / ACN14a</strain>
    </source>
</reference>
<dbReference type="InterPro" id="IPR010316">
    <property type="entry name" value="AlkA_N"/>
</dbReference>
<feature type="compositionally biased region" description="Basic and acidic residues" evidence="14">
    <location>
        <begin position="540"/>
        <end position="554"/>
    </location>
</feature>
<dbReference type="GO" id="GO:0032259">
    <property type="term" value="P:methylation"/>
    <property type="evidence" value="ECO:0007669"/>
    <property type="project" value="UniProtKB-KW"/>
</dbReference>
<dbReference type="RefSeq" id="WP_011605414.1">
    <property type="nucleotide sequence ID" value="NC_008278.1"/>
</dbReference>
<dbReference type="InterPro" id="IPR004026">
    <property type="entry name" value="Ada_DNA_repair_Zn-bd"/>
</dbReference>
<dbReference type="GO" id="GO:0003700">
    <property type="term" value="F:DNA-binding transcription factor activity"/>
    <property type="evidence" value="ECO:0007669"/>
    <property type="project" value="InterPro"/>
</dbReference>
<dbReference type="SUPFAM" id="SSF55945">
    <property type="entry name" value="TATA-box binding protein-like"/>
    <property type="match status" value="1"/>
</dbReference>
<keyword evidence="8" id="KW-0862">Zinc</keyword>
<protein>
    <recommendedName>
        <fullName evidence="3">DNA-3-methyladenine glycosylase II</fullName>
        <ecNumber evidence="3">3.2.2.21</ecNumber>
    </recommendedName>
</protein>
<keyword evidence="17" id="KW-1185">Reference proteome</keyword>
<evidence type="ECO:0000256" key="4">
    <source>
        <dbReference type="ARBA" id="ARBA00022603"/>
    </source>
</evidence>
<gene>
    <name evidence="16" type="ordered locus">FRAAL4288</name>
</gene>
<comment type="cofactor">
    <cofactor evidence="2">
        <name>Zn(2+)</name>
        <dbReference type="ChEBI" id="CHEBI:29105"/>
    </cofactor>
</comment>
<dbReference type="GO" id="GO:0032131">
    <property type="term" value="F:alkylated DNA binding"/>
    <property type="evidence" value="ECO:0007669"/>
    <property type="project" value="TreeGrafter"/>
</dbReference>
<evidence type="ECO:0000256" key="3">
    <source>
        <dbReference type="ARBA" id="ARBA00012000"/>
    </source>
</evidence>
<dbReference type="InterPro" id="IPR035451">
    <property type="entry name" value="Ada-like_dom_sf"/>
</dbReference>
<dbReference type="Gene3D" id="1.10.10.60">
    <property type="entry name" value="Homeodomain-like"/>
    <property type="match status" value="1"/>
</dbReference>
<evidence type="ECO:0000256" key="10">
    <source>
        <dbReference type="ARBA" id="ARBA00023125"/>
    </source>
</evidence>
<accession>Q0RHU3</accession>
<dbReference type="Pfam" id="PF12833">
    <property type="entry name" value="HTH_18"/>
    <property type="match status" value="1"/>
</dbReference>
<dbReference type="InterPro" id="IPR051912">
    <property type="entry name" value="Alkylbase_DNA_Glycosylase/TA"/>
</dbReference>
<dbReference type="InterPro" id="IPR009057">
    <property type="entry name" value="Homeodomain-like_sf"/>
</dbReference>
<evidence type="ECO:0000256" key="7">
    <source>
        <dbReference type="ARBA" id="ARBA00022763"/>
    </source>
</evidence>
<evidence type="ECO:0000256" key="5">
    <source>
        <dbReference type="ARBA" id="ARBA00022679"/>
    </source>
</evidence>
<dbReference type="PANTHER" id="PTHR43003">
    <property type="entry name" value="DNA-3-METHYLADENINE GLYCOSYLASE"/>
    <property type="match status" value="1"/>
</dbReference>
<feature type="region of interest" description="Disordered" evidence="14">
    <location>
        <begin position="540"/>
        <end position="576"/>
    </location>
</feature>
<evidence type="ECO:0000256" key="13">
    <source>
        <dbReference type="ARBA" id="ARBA00023204"/>
    </source>
</evidence>
<dbReference type="SUPFAM" id="SSF57884">
    <property type="entry name" value="Ada DNA repair protein, N-terminal domain (N-Ada 10)"/>
    <property type="match status" value="1"/>
</dbReference>
<evidence type="ECO:0000256" key="1">
    <source>
        <dbReference type="ARBA" id="ARBA00000086"/>
    </source>
</evidence>
<keyword evidence="9" id="KW-0805">Transcription regulation</keyword>
<dbReference type="GO" id="GO:0008168">
    <property type="term" value="F:methyltransferase activity"/>
    <property type="evidence" value="ECO:0007669"/>
    <property type="project" value="UniProtKB-KW"/>
</dbReference>
<dbReference type="GO" id="GO:0032993">
    <property type="term" value="C:protein-DNA complex"/>
    <property type="evidence" value="ECO:0007669"/>
    <property type="project" value="TreeGrafter"/>
</dbReference>
<dbReference type="STRING" id="326424.FRAAL4288"/>
<dbReference type="GO" id="GO:0043565">
    <property type="term" value="F:sequence-specific DNA binding"/>
    <property type="evidence" value="ECO:0007669"/>
    <property type="project" value="InterPro"/>
</dbReference>
<dbReference type="InterPro" id="IPR018060">
    <property type="entry name" value="HTH_AraC"/>
</dbReference>
<dbReference type="SMART" id="SM00342">
    <property type="entry name" value="HTH_ARAC"/>
    <property type="match status" value="1"/>
</dbReference>
<dbReference type="InterPro" id="IPR023170">
    <property type="entry name" value="HhH_base_excis_C"/>
</dbReference>
<keyword evidence="12" id="KW-0804">Transcription</keyword>
<evidence type="ECO:0000256" key="12">
    <source>
        <dbReference type="ARBA" id="ARBA00023163"/>
    </source>
</evidence>
<dbReference type="SMART" id="SM01009">
    <property type="entry name" value="AlkA_N"/>
    <property type="match status" value="1"/>
</dbReference>
<dbReference type="eggNOG" id="COG0122">
    <property type="taxonomic scope" value="Bacteria"/>
</dbReference>
<dbReference type="GO" id="GO:0006285">
    <property type="term" value="P:base-excision repair, AP site formation"/>
    <property type="evidence" value="ECO:0007669"/>
    <property type="project" value="TreeGrafter"/>
</dbReference>
<dbReference type="PANTHER" id="PTHR43003:SF13">
    <property type="entry name" value="DNA-3-METHYLADENINE GLYCOSYLASE 2"/>
    <property type="match status" value="1"/>
</dbReference>
<dbReference type="GO" id="GO:0005737">
    <property type="term" value="C:cytoplasm"/>
    <property type="evidence" value="ECO:0007669"/>
    <property type="project" value="TreeGrafter"/>
</dbReference>
<dbReference type="PROSITE" id="PS01124">
    <property type="entry name" value="HTH_ARAC_FAMILY_2"/>
    <property type="match status" value="1"/>
</dbReference>
<dbReference type="SUPFAM" id="SSF46689">
    <property type="entry name" value="Homeodomain-like"/>
    <property type="match status" value="1"/>
</dbReference>
<dbReference type="Pfam" id="PF06029">
    <property type="entry name" value="AlkA_N"/>
    <property type="match status" value="1"/>
</dbReference>
<dbReference type="Gene3D" id="1.10.340.30">
    <property type="entry name" value="Hypothetical protein, domain 2"/>
    <property type="match status" value="1"/>
</dbReference>
<proteinExistence type="predicted"/>
<dbReference type="GO" id="GO:0006307">
    <property type="term" value="P:DNA alkylation repair"/>
    <property type="evidence" value="ECO:0007669"/>
    <property type="project" value="TreeGrafter"/>
</dbReference>
<evidence type="ECO:0000256" key="8">
    <source>
        <dbReference type="ARBA" id="ARBA00022833"/>
    </source>
</evidence>
<dbReference type="FunFam" id="3.40.10.10:FF:000001">
    <property type="entry name" value="DNA-3-methyladenine glycosylase 2"/>
    <property type="match status" value="1"/>
</dbReference>
<evidence type="ECO:0000256" key="14">
    <source>
        <dbReference type="SAM" id="MobiDB-lite"/>
    </source>
</evidence>
<keyword evidence="6" id="KW-0479">Metal-binding</keyword>
<dbReference type="SUPFAM" id="SSF48150">
    <property type="entry name" value="DNA-glycosylase"/>
    <property type="match status" value="1"/>
</dbReference>
<dbReference type="SMART" id="SM00478">
    <property type="entry name" value="ENDO3c"/>
    <property type="match status" value="1"/>
</dbReference>
<sequence length="576" mass="60797">MRTDEGRYEAVASRDARFDGAFYFAVTTTGIYCRPSCPAVTPKRTNVRFFPTAAAAHGAGFRACRRCRPDAVPGSAEWDVRADVVGRAMRLIGDGVVDREGVAGLAARLGYSARQLHRHLTAEVGAGPLALARARRAHTARLLLQTTALPATEVAFAAGFASVRQFNDTVRTVYAATPLELRGPRPPRVVPSGRHRGDRAGPGGRPDEGGLTLRLGYRRPYEAGHLFDYLAARALPGMEEVVGERGRRTYRRTLRLAHGHGVAEVAERPAGDDAGWLDCRLVLSDLRDLGSAVSRVRRLFDLDADPLAVADRLAGDPALAAQVGRLPGLRAPGAADPHELAVRAVLGQQVSVAAGRRLGAVLLAAYGEPLATPSGGLTVLFPRVDTIACAGLVELGMPAGRRDTVRTLAGALADGSVVLDAGVDRDEAHRALLALRGIGPWTAGYLRMRALGDPDVLPPGDAALRAADRRGDVDLGRAAAWAPWRSYAAHHVWAAAATRGDPSRLTRVGLRAGRARPGRHAAEDGCGPGAWSELTTHVEPGPHVERGPHVEPGPRGEAGPVGEAVPMGGTGSRGER</sequence>
<dbReference type="Pfam" id="PF02805">
    <property type="entry name" value="Ada_Zn_binding"/>
    <property type="match status" value="1"/>
</dbReference>
<comment type="catalytic activity">
    <reaction evidence="1">
        <text>Hydrolysis of alkylated DNA, releasing 3-methyladenine, 3-methylguanine, 7-methylguanine and 7-methyladenine.</text>
        <dbReference type="EC" id="3.2.2.21"/>
    </reaction>
</comment>
<keyword evidence="7" id="KW-0227">DNA damage</keyword>
<evidence type="ECO:0000313" key="17">
    <source>
        <dbReference type="Proteomes" id="UP000000657"/>
    </source>
</evidence>
<evidence type="ECO:0000256" key="9">
    <source>
        <dbReference type="ARBA" id="ARBA00023015"/>
    </source>
</evidence>
<evidence type="ECO:0000313" key="16">
    <source>
        <dbReference type="EMBL" id="CAJ62930.1"/>
    </source>
</evidence>
<dbReference type="AlphaFoldDB" id="Q0RHU3"/>
<keyword evidence="5" id="KW-0808">Transferase</keyword>